<dbReference type="Gene3D" id="4.10.320.30">
    <property type="match status" value="2"/>
</dbReference>
<evidence type="ECO:0000313" key="10">
    <source>
        <dbReference type="EMBL" id="KPM05793.1"/>
    </source>
</evidence>
<dbReference type="GO" id="GO:0051239">
    <property type="term" value="P:regulation of multicellular organismal process"/>
    <property type="evidence" value="ECO:0007669"/>
    <property type="project" value="UniProtKB-ARBA"/>
</dbReference>
<dbReference type="InterPro" id="IPR017855">
    <property type="entry name" value="SMAD-like_dom_sf"/>
</dbReference>
<dbReference type="EMBL" id="JXLN01010468">
    <property type="protein sequence ID" value="KPM05793.1"/>
    <property type="molecule type" value="Genomic_DNA"/>
</dbReference>
<dbReference type="SUPFAM" id="SSF49879">
    <property type="entry name" value="SMAD/FHA domain"/>
    <property type="match status" value="1"/>
</dbReference>
<comment type="caution">
    <text evidence="10">The sequence shown here is derived from an EMBL/GenBank/DDBJ whole genome shotgun (WGS) entry which is preliminary data.</text>
</comment>
<evidence type="ECO:0000256" key="5">
    <source>
        <dbReference type="ARBA" id="ARBA00022833"/>
    </source>
</evidence>
<evidence type="ECO:0000256" key="3">
    <source>
        <dbReference type="ARBA" id="ARBA00022737"/>
    </source>
</evidence>
<keyword evidence="6" id="KW-0805">Transcription regulation</keyword>
<dbReference type="InterPro" id="IPR008984">
    <property type="entry name" value="SMAD_FHA_dom_sf"/>
</dbReference>
<feature type="compositionally biased region" description="Low complexity" evidence="9">
    <location>
        <begin position="930"/>
        <end position="942"/>
    </location>
</feature>
<feature type="region of interest" description="Disordered" evidence="9">
    <location>
        <begin position="921"/>
        <end position="943"/>
    </location>
</feature>
<evidence type="ECO:0000256" key="6">
    <source>
        <dbReference type="ARBA" id="ARBA00023015"/>
    </source>
</evidence>
<feature type="region of interest" description="Disordered" evidence="9">
    <location>
        <begin position="241"/>
        <end position="262"/>
    </location>
</feature>
<dbReference type="PROSITE" id="PS51076">
    <property type="entry name" value="MH2"/>
    <property type="match status" value="1"/>
</dbReference>
<evidence type="ECO:0000256" key="7">
    <source>
        <dbReference type="ARBA" id="ARBA00023163"/>
    </source>
</evidence>
<dbReference type="Gene3D" id="2.60.200.10">
    <property type="match status" value="1"/>
</dbReference>
<dbReference type="Pfam" id="PF03166">
    <property type="entry name" value="MH2"/>
    <property type="match status" value="1"/>
</dbReference>
<dbReference type="PANTHER" id="PTHR22742:SF2">
    <property type="entry name" value="EXPANSION, ISOFORM A-RELATED"/>
    <property type="match status" value="1"/>
</dbReference>
<sequence>MLNLFWWNFIQNQALQNLYCKALLNQMKNFDELTVHSSPIDNCNVLQAKLPNQRLSDFRSIRFAKTSSNEIDNDHNDHCFVNFVPYSDDLSTVSKNANLDVITYSKEVENSSTSFVSLFSNDILTSNARKFQISNSKCPTPGCNGTGHSTGLYTHHRSLSGCPRKRQVTPESNHSILFLSLCFNWNPIQLFRFELIVLAMHETILKCPTPGCNGRGHVNSSRNSHRSLSGCPIAAMEKLAQKQHQQNSMKHHQHQQSSGATSVVSASKSKAMFTTQSHNFPNQSSLSVFGSLPSLTSRIIDLRSDSSDETDSINDHPTINSNQIYSSAAHQLINLASNEMFPMAHDCLSPSAVNYHHNGTNLHQLNQQQSQQQNHSEFTKQESVIVPGNMIHQDMMGDHIAEVLRKWDHIDDEIWAKMIFMSKNRRIAKAYIRLPTVIIDGSQNGFDGYRVGLNGFEDPFKDSQTDRLMSQIGKGCRIGVDDCGDIFIKRYSHSNIFVHSYPIDYSQSCVDDYVIEADGRLEANRKYLIFDMSKYEASVINEMRNAYPNRGKLQQQSIVIISFVRNHINSILEMPIYIMLINIVALDMLKSKLSPGTESFHCKAMLIKLILSIVLYHSIQQRDINRIRIPEFVSVFEPLRKSYWSDDQHNDTLLLDDLNYRKNRFDNIDREKFIKLDRDLNLKAQTSAEQNRYLKPLPKLPPRDRIKVGPNFHEFLETPRRSNQCQIIKIPSPDYPDNAKSPNNNNETFNFGTLSKEKTLRKKKTTSRNRRKPSSSNEVESIFESKFADESLYDTINVCLEDRNRSIRKPVSRSFTEKPRHHSDLIDSQRNFIKLSMQKTVDRKTSSSRAVAVSSRTLHKNDYNNLIHLNEDPYYSGLKARVTSERNEIASENVTNGTKKGLHWMVRKMLSNNYLNILTSRQTKNKVPKSKSSTESSTDSDPYVSINDVYEPIYGYTSDNHIIRYDEDWR</sequence>
<dbReference type="InterPro" id="IPR001132">
    <property type="entry name" value="SMAD_dom_Dwarfin-type"/>
</dbReference>
<evidence type="ECO:0000256" key="8">
    <source>
        <dbReference type="ARBA" id="ARBA00023242"/>
    </source>
</evidence>
<dbReference type="PANTHER" id="PTHR22742">
    <property type="entry name" value="EXPANSION, ISOFORM A-RELATED"/>
    <property type="match status" value="1"/>
</dbReference>
<dbReference type="FunFam" id="4.10.320.30:FF:000001">
    <property type="entry name" value="Myelin transcription factor 1-like, a"/>
    <property type="match status" value="2"/>
</dbReference>
<dbReference type="OrthoDB" id="5973987at2759"/>
<dbReference type="SMART" id="SM00524">
    <property type="entry name" value="DWB"/>
    <property type="match status" value="1"/>
</dbReference>
<organism evidence="10 11">
    <name type="scientific">Sarcoptes scabiei</name>
    <name type="common">Itch mite</name>
    <name type="synonym">Acarus scabiei</name>
    <dbReference type="NCBI Taxonomy" id="52283"/>
    <lineage>
        <taxon>Eukaryota</taxon>
        <taxon>Metazoa</taxon>
        <taxon>Ecdysozoa</taxon>
        <taxon>Arthropoda</taxon>
        <taxon>Chelicerata</taxon>
        <taxon>Arachnida</taxon>
        <taxon>Acari</taxon>
        <taxon>Acariformes</taxon>
        <taxon>Sarcoptiformes</taxon>
        <taxon>Astigmata</taxon>
        <taxon>Psoroptidia</taxon>
        <taxon>Sarcoptoidea</taxon>
        <taxon>Sarcoptidae</taxon>
        <taxon>Sarcoptinae</taxon>
        <taxon>Sarcoptes</taxon>
    </lineage>
</organism>
<protein>
    <submittedName>
        <fullName evidence="10">Uncharacterized protein</fullName>
    </submittedName>
</protein>
<comment type="subcellular location">
    <subcellularLocation>
        <location evidence="1">Nucleus</location>
    </subcellularLocation>
</comment>
<evidence type="ECO:0000256" key="1">
    <source>
        <dbReference type="ARBA" id="ARBA00004123"/>
    </source>
</evidence>
<proteinExistence type="predicted"/>
<name>A0A132A4B2_SARSC</name>
<evidence type="ECO:0000256" key="9">
    <source>
        <dbReference type="SAM" id="MobiDB-lite"/>
    </source>
</evidence>
<accession>A0A132A4B2</accession>
<keyword evidence="3" id="KW-0677">Repeat</keyword>
<evidence type="ECO:0000256" key="2">
    <source>
        <dbReference type="ARBA" id="ARBA00022723"/>
    </source>
</evidence>
<evidence type="ECO:0000313" key="11">
    <source>
        <dbReference type="Proteomes" id="UP000616769"/>
    </source>
</evidence>
<gene>
    <name evidence="10" type="ORF">QR98_0042650</name>
</gene>
<dbReference type="GO" id="GO:0005634">
    <property type="term" value="C:nucleus"/>
    <property type="evidence" value="ECO:0007669"/>
    <property type="project" value="UniProtKB-SubCell"/>
</dbReference>
<feature type="region of interest" description="Disordered" evidence="9">
    <location>
        <begin position="730"/>
        <end position="780"/>
    </location>
</feature>
<dbReference type="PROSITE" id="PS51802">
    <property type="entry name" value="ZF_CCHHC"/>
    <property type="match status" value="2"/>
</dbReference>
<dbReference type="InterPro" id="IPR036060">
    <property type="entry name" value="Znf_C2H2C_sf"/>
</dbReference>
<feature type="compositionally biased region" description="Polar residues" evidence="9">
    <location>
        <begin position="740"/>
        <end position="752"/>
    </location>
</feature>
<dbReference type="VEuPathDB" id="VectorBase:SSCA008672"/>
<dbReference type="Proteomes" id="UP000616769">
    <property type="component" value="Unassembled WGS sequence"/>
</dbReference>
<dbReference type="Pfam" id="PF01530">
    <property type="entry name" value="zf-C2HC"/>
    <property type="match status" value="2"/>
</dbReference>
<evidence type="ECO:0000256" key="4">
    <source>
        <dbReference type="ARBA" id="ARBA00022771"/>
    </source>
</evidence>
<dbReference type="GO" id="GO:0009791">
    <property type="term" value="P:post-embryonic development"/>
    <property type="evidence" value="ECO:0007669"/>
    <property type="project" value="UniProtKB-ARBA"/>
</dbReference>
<dbReference type="GO" id="GO:0008270">
    <property type="term" value="F:zinc ion binding"/>
    <property type="evidence" value="ECO:0007669"/>
    <property type="project" value="UniProtKB-KW"/>
</dbReference>
<dbReference type="GO" id="GO:0006355">
    <property type="term" value="P:regulation of DNA-templated transcription"/>
    <property type="evidence" value="ECO:0007669"/>
    <property type="project" value="InterPro"/>
</dbReference>
<reference evidence="10 11" key="1">
    <citation type="journal article" date="2015" name="Parasit. Vectors">
        <title>Draft genome of the scabies mite.</title>
        <authorList>
            <person name="Rider S.D.Jr."/>
            <person name="Morgan M.S."/>
            <person name="Arlian L.G."/>
        </authorList>
    </citation>
    <scope>NUCLEOTIDE SEQUENCE [LARGE SCALE GENOMIC DNA]</scope>
    <source>
        <strain evidence="10">Arlian Lab</strain>
    </source>
</reference>
<dbReference type="GO" id="GO:0050793">
    <property type="term" value="P:regulation of developmental process"/>
    <property type="evidence" value="ECO:0007669"/>
    <property type="project" value="UniProtKB-ARBA"/>
</dbReference>
<dbReference type="InterPro" id="IPR002515">
    <property type="entry name" value="Znf_C2H2C"/>
</dbReference>
<keyword evidence="8" id="KW-0539">Nucleus</keyword>
<keyword evidence="5" id="KW-0862">Zinc</keyword>
<feature type="compositionally biased region" description="Basic residues" evidence="9">
    <location>
        <begin position="759"/>
        <end position="773"/>
    </location>
</feature>
<keyword evidence="7" id="KW-0804">Transcription</keyword>
<dbReference type="SUPFAM" id="SSF103637">
    <property type="entry name" value="CCHHC domain"/>
    <property type="match status" value="2"/>
</dbReference>
<dbReference type="AlphaFoldDB" id="A0A132A4B2"/>
<keyword evidence="4" id="KW-0863">Zinc-finger</keyword>
<keyword evidence="2" id="KW-0479">Metal-binding</keyword>